<evidence type="ECO:0000259" key="1">
    <source>
        <dbReference type="Pfam" id="PF00814"/>
    </source>
</evidence>
<dbReference type="InterPro" id="IPR043129">
    <property type="entry name" value="ATPase_NBD"/>
</dbReference>
<dbReference type="NCBIfam" id="TIGR03725">
    <property type="entry name" value="T6A_YeaZ"/>
    <property type="match status" value="1"/>
</dbReference>
<dbReference type="InterPro" id="IPR022496">
    <property type="entry name" value="T6A_TsaB"/>
</dbReference>
<dbReference type="InterPro" id="IPR000905">
    <property type="entry name" value="Gcp-like_dom"/>
</dbReference>
<dbReference type="RefSeq" id="WP_072427581.1">
    <property type="nucleotide sequence ID" value="NZ_FPKR01000003.1"/>
</dbReference>
<dbReference type="Pfam" id="PF00814">
    <property type="entry name" value="TsaD"/>
    <property type="match status" value="1"/>
</dbReference>
<name>A0A1K2HBR5_9NEIS</name>
<dbReference type="OrthoDB" id="9809995at2"/>
<sequence>MNLLTLDTSTDYLSLALHYRGDTLLRDWHAPQKHAELTLPQIQLLLAEAGASLKDLDGIALAIGPGSFTGLRIGCGIVQGLAFGLDIPTLGVNTLAALAADCPASRVLSVLDARMGELYLAGFERQGDGWQEVVATQVCGPQALPDLPPGDWYGVGSGFAVQAAALQGRYAGQLLGQDAQCFPHARGVLKLALPAFAAGQGVPAHLLELLYIRDKVALKTNERQKA</sequence>
<protein>
    <submittedName>
        <fullName evidence="2">tRNA threonylcarbamoyladenosine biosynthesis protein TsaB</fullName>
    </submittedName>
</protein>
<reference evidence="2 3" key="1">
    <citation type="submission" date="2016-11" db="EMBL/GenBank/DDBJ databases">
        <authorList>
            <person name="Jaros S."/>
            <person name="Januszkiewicz K."/>
            <person name="Wedrychowicz H."/>
        </authorList>
    </citation>
    <scope>NUCLEOTIDE SEQUENCE [LARGE SCALE GENOMIC DNA]</scope>
    <source>
        <strain evidence="2 3">DSM 18899</strain>
    </source>
</reference>
<dbReference type="Gene3D" id="3.30.420.40">
    <property type="match status" value="2"/>
</dbReference>
<dbReference type="PANTHER" id="PTHR11735:SF11">
    <property type="entry name" value="TRNA THREONYLCARBAMOYLADENOSINE BIOSYNTHESIS PROTEIN TSAB"/>
    <property type="match status" value="1"/>
</dbReference>
<dbReference type="EMBL" id="FPKR01000003">
    <property type="protein sequence ID" value="SFZ73969.1"/>
    <property type="molecule type" value="Genomic_DNA"/>
</dbReference>
<dbReference type="SUPFAM" id="SSF53067">
    <property type="entry name" value="Actin-like ATPase domain"/>
    <property type="match status" value="2"/>
</dbReference>
<feature type="domain" description="Gcp-like" evidence="1">
    <location>
        <begin position="30"/>
        <end position="149"/>
    </location>
</feature>
<dbReference type="GO" id="GO:0002949">
    <property type="term" value="P:tRNA threonylcarbamoyladenosine modification"/>
    <property type="evidence" value="ECO:0007669"/>
    <property type="project" value="InterPro"/>
</dbReference>
<evidence type="ECO:0000313" key="3">
    <source>
        <dbReference type="Proteomes" id="UP000186513"/>
    </source>
</evidence>
<dbReference type="AlphaFoldDB" id="A0A1K2HBR5"/>
<evidence type="ECO:0000313" key="2">
    <source>
        <dbReference type="EMBL" id="SFZ73969.1"/>
    </source>
</evidence>
<keyword evidence="3" id="KW-1185">Reference proteome</keyword>
<dbReference type="PANTHER" id="PTHR11735">
    <property type="entry name" value="TRNA N6-ADENOSINE THREONYLCARBAMOYLTRANSFERASE"/>
    <property type="match status" value="1"/>
</dbReference>
<organism evidence="2 3">
    <name type="scientific">Chitinimonas taiwanensis DSM 18899</name>
    <dbReference type="NCBI Taxonomy" id="1121279"/>
    <lineage>
        <taxon>Bacteria</taxon>
        <taxon>Pseudomonadati</taxon>
        <taxon>Pseudomonadota</taxon>
        <taxon>Betaproteobacteria</taxon>
        <taxon>Neisseriales</taxon>
        <taxon>Chitinibacteraceae</taxon>
        <taxon>Chitinimonas</taxon>
    </lineage>
</organism>
<gene>
    <name evidence="2" type="ORF">SAMN02745887_01062</name>
</gene>
<dbReference type="GO" id="GO:0005829">
    <property type="term" value="C:cytosol"/>
    <property type="evidence" value="ECO:0007669"/>
    <property type="project" value="TreeGrafter"/>
</dbReference>
<dbReference type="Proteomes" id="UP000186513">
    <property type="component" value="Unassembled WGS sequence"/>
</dbReference>
<proteinExistence type="predicted"/>
<accession>A0A1K2HBR5</accession>
<dbReference type="CDD" id="cd24032">
    <property type="entry name" value="ASKHA_NBD_TsaB"/>
    <property type="match status" value="1"/>
</dbReference>
<dbReference type="STRING" id="1121279.SAMN02745887_01062"/>